<reference evidence="3 4" key="1">
    <citation type="submission" date="2023-11" db="EMBL/GenBank/DDBJ databases">
        <title>MicrobeMod: A computational toolkit for identifying prokaryotic methylation and restriction-modification with nanopore sequencing.</title>
        <authorList>
            <person name="Crits-Christoph A."/>
            <person name="Kang S.C."/>
            <person name="Lee H."/>
            <person name="Ostrov N."/>
        </authorList>
    </citation>
    <scope>NUCLEOTIDE SEQUENCE [LARGE SCALE GENOMIC DNA]</scope>
    <source>
        <strain evidence="3 4">ATCC 14820</strain>
    </source>
</reference>
<dbReference type="Gene3D" id="3.20.20.80">
    <property type="entry name" value="Glycosidases"/>
    <property type="match status" value="1"/>
</dbReference>
<feature type="domain" description="DUF5597" evidence="2">
    <location>
        <begin position="50"/>
        <end position="194"/>
    </location>
</feature>
<dbReference type="Proteomes" id="UP001279660">
    <property type="component" value="Unassembled WGS sequence"/>
</dbReference>
<evidence type="ECO:0000313" key="3">
    <source>
        <dbReference type="EMBL" id="MDX5986399.1"/>
    </source>
</evidence>
<name>A0ABU4PU63_9SPHN</name>
<dbReference type="Pfam" id="PF18120">
    <property type="entry name" value="DUF5597"/>
    <property type="match status" value="1"/>
</dbReference>
<gene>
    <name evidence="3" type="ORF">SIL82_19245</name>
</gene>
<protein>
    <submittedName>
        <fullName evidence="3">DUF5597 domain-containing protein</fullName>
    </submittedName>
</protein>
<evidence type="ECO:0000259" key="2">
    <source>
        <dbReference type="Pfam" id="PF18120"/>
    </source>
</evidence>
<dbReference type="Gene3D" id="2.60.220.20">
    <property type="entry name" value="putative beta-Galactosidase from caulobacter crescentus"/>
    <property type="match status" value="1"/>
</dbReference>
<evidence type="ECO:0000256" key="1">
    <source>
        <dbReference type="SAM" id="MobiDB-lite"/>
    </source>
</evidence>
<sequence length="216" mass="23429">MLEDYDRAGNPLFVPEAQFRTGDIFWVLGQHRTIGYSVFGIEDGRIDGQLAQAYSLLSDMDQVITKAQAEGRIAGVLLNDGNPAVINLGGYTITVRETMALLKQMLLDVGLQAPPPPPPMPSETEGPGTRPAPGDSRAFGLIIDEGNDSFFIVGKGFTADFAIGSRLAEVDRVEEGRFAAQGWKPGRTLNGDERLSVVPTDRIGSIRIKLMQPRSK</sequence>
<keyword evidence="4" id="KW-1185">Reference proteome</keyword>
<organism evidence="3 4">
    <name type="scientific">Sphingomonas echinoides</name>
    <dbReference type="NCBI Taxonomy" id="59803"/>
    <lineage>
        <taxon>Bacteria</taxon>
        <taxon>Pseudomonadati</taxon>
        <taxon>Pseudomonadota</taxon>
        <taxon>Alphaproteobacteria</taxon>
        <taxon>Sphingomonadales</taxon>
        <taxon>Sphingomonadaceae</taxon>
        <taxon>Sphingomonas</taxon>
    </lineage>
</organism>
<dbReference type="EMBL" id="JAWXXV010000002">
    <property type="protein sequence ID" value="MDX5986399.1"/>
    <property type="molecule type" value="Genomic_DNA"/>
</dbReference>
<dbReference type="RefSeq" id="WP_010409000.1">
    <property type="nucleotide sequence ID" value="NZ_JAWXXV010000002.1"/>
</dbReference>
<evidence type="ECO:0000313" key="4">
    <source>
        <dbReference type="Proteomes" id="UP001279660"/>
    </source>
</evidence>
<dbReference type="InterPro" id="IPR040719">
    <property type="entry name" value="DUF5597"/>
</dbReference>
<proteinExistence type="predicted"/>
<accession>A0ABU4PU63</accession>
<feature type="region of interest" description="Disordered" evidence="1">
    <location>
        <begin position="111"/>
        <end position="136"/>
    </location>
</feature>
<comment type="caution">
    <text evidence="3">The sequence shown here is derived from an EMBL/GenBank/DDBJ whole genome shotgun (WGS) entry which is preliminary data.</text>
</comment>